<feature type="transmembrane region" description="Helical" evidence="7">
    <location>
        <begin position="300"/>
        <end position="319"/>
    </location>
</feature>
<comment type="similarity">
    <text evidence="2">Belongs to the autoinducer-2 exporter (AI-2E) (TC 2.A.86) family.</text>
</comment>
<protein>
    <submittedName>
        <fullName evidence="8">AI-2E family transporter</fullName>
    </submittedName>
</protein>
<comment type="subcellular location">
    <subcellularLocation>
        <location evidence="1">Membrane</location>
        <topology evidence="1">Multi-pass membrane protein</topology>
    </subcellularLocation>
</comment>
<evidence type="ECO:0000256" key="7">
    <source>
        <dbReference type="SAM" id="Phobius"/>
    </source>
</evidence>
<evidence type="ECO:0000256" key="2">
    <source>
        <dbReference type="ARBA" id="ARBA00009773"/>
    </source>
</evidence>
<feature type="transmembrane region" description="Helical" evidence="7">
    <location>
        <begin position="177"/>
        <end position="201"/>
    </location>
</feature>
<feature type="transmembrane region" description="Helical" evidence="7">
    <location>
        <begin position="45"/>
        <end position="64"/>
    </location>
</feature>
<feature type="region of interest" description="Disordered" evidence="6">
    <location>
        <begin position="1"/>
        <end position="36"/>
    </location>
</feature>
<evidence type="ECO:0000256" key="1">
    <source>
        <dbReference type="ARBA" id="ARBA00004141"/>
    </source>
</evidence>
<keyword evidence="4 7" id="KW-1133">Transmembrane helix</keyword>
<keyword evidence="9" id="KW-1185">Reference proteome</keyword>
<dbReference type="PANTHER" id="PTHR21716:SF62">
    <property type="entry name" value="TRANSPORT PROTEIN YDBI-RELATED"/>
    <property type="match status" value="1"/>
</dbReference>
<feature type="transmembrane region" description="Helical" evidence="7">
    <location>
        <begin position="339"/>
        <end position="369"/>
    </location>
</feature>
<feature type="compositionally biased region" description="Basic and acidic residues" evidence="6">
    <location>
        <begin position="18"/>
        <end position="36"/>
    </location>
</feature>
<feature type="transmembrane region" description="Helical" evidence="7">
    <location>
        <begin position="99"/>
        <end position="120"/>
    </location>
</feature>
<evidence type="ECO:0000313" key="9">
    <source>
        <dbReference type="Proteomes" id="UP000298763"/>
    </source>
</evidence>
<keyword evidence="5 7" id="KW-0472">Membrane</keyword>
<sequence length="385" mass="41455">MRATWRPTCSARSSAASIEHKESNVERHQEPDTGKPAEHRFTRRVALVNGITIMTILVLAAIWFAYDALLLVFACILFAILLYELAGTVHRRLHIGRNAALAAVVAALLLVFGIGGWLMAPQIGEQADKLGAAVPDALQRFRAAMEEQPLLKRLMASVPSPEQMQKQLGQLVPNAGLFFSGLLGAAGNAVIILFVGIYFAAQPHIYIDGFITLIPPRKRARAREVMDELGRTLSRWLLGKAASMLLVTILSAAGLALLGVPLALILGLIAGLLDFIPYLGPLMAGVPAMLIAFSHSPQQALYVLLLFGAIQLAEGYLLSPLIEKRTVSLPPALTIVMQLLFGALFGMAGVALATPLTAVLAVLVTMLYVQDVLKDPVRTPSEKHD</sequence>
<keyword evidence="3 7" id="KW-0812">Transmembrane</keyword>
<gene>
    <name evidence="8" type="ORF">FCL38_06740</name>
</gene>
<feature type="transmembrane region" description="Helical" evidence="7">
    <location>
        <begin position="244"/>
        <end position="269"/>
    </location>
</feature>
<dbReference type="Pfam" id="PF01594">
    <property type="entry name" value="AI-2E_transport"/>
    <property type="match status" value="1"/>
</dbReference>
<name>A0ABX5UFE1_9BURK</name>
<organism evidence="8 9">
    <name type="scientific">Pseudoduganella umbonata</name>
    <dbReference type="NCBI Taxonomy" id="864828"/>
    <lineage>
        <taxon>Bacteria</taxon>
        <taxon>Pseudomonadati</taxon>
        <taxon>Pseudomonadota</taxon>
        <taxon>Betaproteobacteria</taxon>
        <taxon>Burkholderiales</taxon>
        <taxon>Oxalobacteraceae</taxon>
        <taxon>Telluria group</taxon>
        <taxon>Pseudoduganella</taxon>
    </lineage>
</organism>
<evidence type="ECO:0000313" key="8">
    <source>
        <dbReference type="EMBL" id="QCP10153.1"/>
    </source>
</evidence>
<proteinExistence type="inferred from homology"/>
<dbReference type="InterPro" id="IPR002549">
    <property type="entry name" value="AI-2E-like"/>
</dbReference>
<reference evidence="8 9" key="1">
    <citation type="submission" date="2019-05" db="EMBL/GenBank/DDBJ databases">
        <title>Draft Genome Sequences of Six Type Strains of the Genus Massilia.</title>
        <authorList>
            <person name="Miess H."/>
            <person name="Frediansyhah A."/>
            <person name="Gross H."/>
        </authorList>
    </citation>
    <scope>NUCLEOTIDE SEQUENCE [LARGE SCALE GENOMIC DNA]</scope>
    <source>
        <strain evidence="8 9">DSMZ 26121</strain>
    </source>
</reference>
<dbReference type="Proteomes" id="UP000298763">
    <property type="component" value="Chromosome"/>
</dbReference>
<evidence type="ECO:0000256" key="3">
    <source>
        <dbReference type="ARBA" id="ARBA00022692"/>
    </source>
</evidence>
<feature type="transmembrane region" description="Helical" evidence="7">
    <location>
        <begin position="70"/>
        <end position="87"/>
    </location>
</feature>
<feature type="transmembrane region" description="Helical" evidence="7">
    <location>
        <begin position="275"/>
        <end position="293"/>
    </location>
</feature>
<evidence type="ECO:0000256" key="5">
    <source>
        <dbReference type="ARBA" id="ARBA00023136"/>
    </source>
</evidence>
<accession>A0ABX5UFE1</accession>
<dbReference type="PANTHER" id="PTHR21716">
    <property type="entry name" value="TRANSMEMBRANE PROTEIN"/>
    <property type="match status" value="1"/>
</dbReference>
<evidence type="ECO:0000256" key="4">
    <source>
        <dbReference type="ARBA" id="ARBA00022989"/>
    </source>
</evidence>
<dbReference type="EMBL" id="CP040017">
    <property type="protein sequence ID" value="QCP10153.1"/>
    <property type="molecule type" value="Genomic_DNA"/>
</dbReference>
<evidence type="ECO:0000256" key="6">
    <source>
        <dbReference type="SAM" id="MobiDB-lite"/>
    </source>
</evidence>